<dbReference type="RefSeq" id="YP_009623993.1">
    <property type="nucleotide sequence ID" value="NC_042116.1"/>
</dbReference>
<organism evidence="1 3">
    <name type="scientific">Yersinia phage fHe-Yen9-04</name>
    <dbReference type="NCBI Taxonomy" id="2052742"/>
    <lineage>
        <taxon>Viruses</taxon>
        <taxon>Duplodnaviria</taxon>
        <taxon>Heunggongvirae</taxon>
        <taxon>Uroviricota</taxon>
        <taxon>Caudoviricetes</taxon>
        <taxon>Eneladusvirus</taxon>
        <taxon>Eneladusvirus Yen904</taxon>
    </lineage>
</organism>
<reference evidence="1" key="1">
    <citation type="submission" date="2017-10" db="EMBL/GenBank/DDBJ databases">
        <authorList>
            <person name="Banno H."/>
            <person name="Chua N.-H."/>
        </authorList>
    </citation>
    <scope>NUCLEOTIDE SEQUENCE [LARGE SCALE GENOMIC DNA]</scope>
</reference>
<evidence type="ECO:0000313" key="3">
    <source>
        <dbReference type="Proteomes" id="UP000240931"/>
    </source>
</evidence>
<dbReference type="KEGG" id="vg:40100801"/>
<evidence type="ECO:0000313" key="2">
    <source>
        <dbReference type="EMBL" id="VUE36429.1"/>
    </source>
</evidence>
<proteinExistence type="predicted"/>
<name>A0A2C9CXV1_9CAUD</name>
<reference evidence="3" key="2">
    <citation type="submission" date="2017-10" db="EMBL/GenBank/DDBJ databases">
        <authorList>
            <person name="Skurnik M."/>
        </authorList>
    </citation>
    <scope>NUCLEOTIDE SEQUENCE [LARGE SCALE GENOMIC DNA]</scope>
</reference>
<dbReference type="EMBL" id="LT960551">
    <property type="protein sequence ID" value="SOK58660.1"/>
    <property type="molecule type" value="Genomic_DNA"/>
</dbReference>
<evidence type="ECO:0000313" key="1">
    <source>
        <dbReference type="EMBL" id="SOK58660.1"/>
    </source>
</evidence>
<accession>A0A2C9CXV1</accession>
<gene>
    <name evidence="1" type="primary">g383</name>
</gene>
<keyword evidence="3" id="KW-1185">Reference proteome</keyword>
<sequence length="84" mass="9868">MNPNDFNSSEKYTWCYTMSDLSDMYDCLKLVDERFITEYGWALPNDIKVGDTFIIEDHNTEHGVKLLNSFTIPYQYIACFHANI</sequence>
<protein>
    <submittedName>
        <fullName evidence="1">Uncharacterized protein</fullName>
    </submittedName>
</protein>
<dbReference type="Proteomes" id="UP000240931">
    <property type="component" value="Segment"/>
</dbReference>
<dbReference type="OrthoDB" id="27479at10239"/>
<dbReference type="GeneID" id="40100801"/>
<dbReference type="Proteomes" id="UP000317227">
    <property type="component" value="Segment"/>
</dbReference>
<dbReference type="EMBL" id="LR596615">
    <property type="protein sequence ID" value="VUE36429.1"/>
    <property type="molecule type" value="Genomic_DNA"/>
</dbReference>
<evidence type="ECO:0000313" key="4">
    <source>
        <dbReference type="Proteomes" id="UP000317227"/>
    </source>
</evidence>
<reference evidence="2 4" key="3">
    <citation type="submission" date="2019-06" db="EMBL/GenBank/DDBJ databases">
        <authorList>
            <person name="Bower L."/>
            <person name="Leinonen R."/>
        </authorList>
    </citation>
    <scope>NUCLEOTIDE SEQUENCE [LARGE SCALE GENOMIC DNA]</scope>
</reference>